<organism evidence="1 2">
    <name type="scientific">Spectribacter hydrogenoxidans</name>
    <dbReference type="NCBI Taxonomy" id="3075608"/>
    <lineage>
        <taxon>Bacteria</taxon>
        <taxon>Pseudomonadati</taxon>
        <taxon>Pseudomonadota</taxon>
        <taxon>Gammaproteobacteria</taxon>
        <taxon>Salinisphaerales</taxon>
        <taxon>Salinisphaeraceae</taxon>
        <taxon>Spectribacter</taxon>
    </lineage>
</organism>
<dbReference type="InterPro" id="IPR023198">
    <property type="entry name" value="PGP-like_dom2"/>
</dbReference>
<reference evidence="1 2" key="1">
    <citation type="submission" date="2023-09" db="EMBL/GenBank/DDBJ databases">
        <authorList>
            <person name="Rey-Velasco X."/>
        </authorList>
    </citation>
    <scope>NUCLEOTIDE SEQUENCE [LARGE SCALE GENOMIC DNA]</scope>
    <source>
        <strain evidence="1 2">W335</strain>
    </source>
</reference>
<protein>
    <submittedName>
        <fullName evidence="1">HAD-IA family hydrolase</fullName>
    </submittedName>
</protein>
<dbReference type="GO" id="GO:0016787">
    <property type="term" value="F:hydrolase activity"/>
    <property type="evidence" value="ECO:0007669"/>
    <property type="project" value="UniProtKB-KW"/>
</dbReference>
<dbReference type="InterPro" id="IPR036412">
    <property type="entry name" value="HAD-like_sf"/>
</dbReference>
<sequence>MWLIFDLGGVLIDVEPLEATLARLAAESGTPVAELREPLREAFASQRRSLSEQFQWGDLDEAGFLAALDARLTRPLGPVVLARHMADMLRGTIDDTPALLGALAARHPVACYSNTNPVHWRAALARFDFMGLFRHAMASHQERLAKPDPRVFDRVQTRLGAGPGECLLIDDRQINVDAARTAGWSALRFTDATTLRRDLAARDITA</sequence>
<dbReference type="PANTHER" id="PTHR43611:SF3">
    <property type="entry name" value="FLAVIN MONONUCLEOTIDE HYDROLASE 1, CHLOROPLATIC"/>
    <property type="match status" value="1"/>
</dbReference>
<dbReference type="InterPro" id="IPR023214">
    <property type="entry name" value="HAD_sf"/>
</dbReference>
<name>A0ABU3BYC2_9GAMM</name>
<dbReference type="Pfam" id="PF00702">
    <property type="entry name" value="Hydrolase"/>
    <property type="match status" value="1"/>
</dbReference>
<dbReference type="EMBL" id="JAVRIB010000004">
    <property type="protein sequence ID" value="MDT0634313.1"/>
    <property type="molecule type" value="Genomic_DNA"/>
</dbReference>
<dbReference type="PANTHER" id="PTHR43611">
    <property type="entry name" value="ALPHA-D-GLUCOSE 1-PHOSPHATE PHOSPHATASE"/>
    <property type="match status" value="1"/>
</dbReference>
<evidence type="ECO:0000313" key="2">
    <source>
        <dbReference type="Proteomes" id="UP001251857"/>
    </source>
</evidence>
<dbReference type="SUPFAM" id="SSF56784">
    <property type="entry name" value="HAD-like"/>
    <property type="match status" value="1"/>
</dbReference>
<dbReference type="Proteomes" id="UP001251857">
    <property type="component" value="Unassembled WGS sequence"/>
</dbReference>
<gene>
    <name evidence="1" type="ORF">RM532_05020</name>
</gene>
<keyword evidence="1" id="KW-0378">Hydrolase</keyword>
<comment type="caution">
    <text evidence="1">The sequence shown here is derived from an EMBL/GenBank/DDBJ whole genome shotgun (WGS) entry which is preliminary data.</text>
</comment>
<proteinExistence type="predicted"/>
<dbReference type="Gene3D" id="3.40.50.1000">
    <property type="entry name" value="HAD superfamily/HAD-like"/>
    <property type="match status" value="1"/>
</dbReference>
<dbReference type="SFLD" id="SFLDS00003">
    <property type="entry name" value="Haloacid_Dehalogenase"/>
    <property type="match status" value="1"/>
</dbReference>
<dbReference type="Gene3D" id="1.10.150.240">
    <property type="entry name" value="Putative phosphatase, domain 2"/>
    <property type="match status" value="1"/>
</dbReference>
<keyword evidence="2" id="KW-1185">Reference proteome</keyword>
<dbReference type="NCBIfam" id="TIGR01509">
    <property type="entry name" value="HAD-SF-IA-v3"/>
    <property type="match status" value="1"/>
</dbReference>
<dbReference type="InterPro" id="IPR006439">
    <property type="entry name" value="HAD-SF_hydro_IA"/>
</dbReference>
<evidence type="ECO:0000313" key="1">
    <source>
        <dbReference type="EMBL" id="MDT0634313.1"/>
    </source>
</evidence>
<accession>A0ABU3BYC2</accession>
<dbReference type="SFLD" id="SFLDG01129">
    <property type="entry name" value="C1.5:_HAD__Beta-PGM__Phosphata"/>
    <property type="match status" value="1"/>
</dbReference>
<dbReference type="RefSeq" id="WP_311652072.1">
    <property type="nucleotide sequence ID" value="NZ_JAVRIB010000004.1"/>
</dbReference>